<comment type="cofactor">
    <cofactor evidence="6">
        <name>FAD</name>
        <dbReference type="ChEBI" id="CHEBI:57692"/>
    </cofactor>
    <text evidence="6">Binds 1 FAD per subunit.</text>
</comment>
<dbReference type="Pfam" id="PF02852">
    <property type="entry name" value="Pyr_redox_dim"/>
    <property type="match status" value="1"/>
</dbReference>
<dbReference type="InterPro" id="IPR036188">
    <property type="entry name" value="FAD/NAD-bd_sf"/>
</dbReference>
<feature type="active site" description="Proton acceptor" evidence="5">
    <location>
        <position position="446"/>
    </location>
</feature>
<dbReference type="PIRSF" id="PIRSF000350">
    <property type="entry name" value="Mercury_reductase_MerA"/>
    <property type="match status" value="1"/>
</dbReference>
<dbReference type="SUPFAM" id="SSF51905">
    <property type="entry name" value="FAD/NAD(P)-binding domain"/>
    <property type="match status" value="1"/>
</dbReference>
<evidence type="ECO:0000256" key="6">
    <source>
        <dbReference type="PIRSR" id="PIRSR000350-3"/>
    </source>
</evidence>
<feature type="binding site" evidence="6">
    <location>
        <position position="53"/>
    </location>
    <ligand>
        <name>FAD</name>
        <dbReference type="ChEBI" id="CHEBI:57692"/>
    </ligand>
</feature>
<evidence type="ECO:0000259" key="9">
    <source>
        <dbReference type="Pfam" id="PF07992"/>
    </source>
</evidence>
<feature type="binding site" evidence="6">
    <location>
        <position position="116"/>
    </location>
    <ligand>
        <name>FAD</name>
        <dbReference type="ChEBI" id="CHEBI:57692"/>
    </ligand>
</feature>
<sequence length="466" mass="49785">MSQVEHFDTLILGSGQGGKLLAWHLGRAGQRVAVVERQWVGGSCPAVACLPSKNEIWSARVAHLARHAADFGTTTGPVIVDMAKVRERKRGMIEREAAFHVQAYASSGAELIMGLGRFVGPKTIEVQLNDGGTRTLSGEQVVVNVGTHAAIPDVPGLRAAEPLTHIGALDLDYAPAHLIVLGGGYIGIEMAQAYRRFGSRVTIIERGARLMAREDADVSEEMLRILRAEGIDVVLNAETSSVEGRSGTHVRVVLRTAAGEQAINGSDILIAAGRVPNTADIGLEQAGIELDGRGYIRVNERLQASAPGVWAIGEVAGSPQFTHVSVDDFRIVRDNMAGGDRKTSDRLVPYTLFTDPPLARVGLNESDALRHGVAVRVATLPMSHVLRTEATDETQGFMKVLVGANDDRILGFTMIGPEAGEVMASMQTAMLAELPYQKLRDAVISHLTFAEGLGPLLSNVHARAAE</sequence>
<gene>
    <name evidence="10" type="ORF">BZM27_12105</name>
</gene>
<dbReference type="PRINTS" id="PR00368">
    <property type="entry name" value="FADPNR"/>
</dbReference>
<dbReference type="InterPro" id="IPR004099">
    <property type="entry name" value="Pyr_nucl-diS_OxRdtase_dimer"/>
</dbReference>
<feature type="binding site" evidence="6">
    <location>
        <position position="273"/>
    </location>
    <ligand>
        <name>NAD(+)</name>
        <dbReference type="ChEBI" id="CHEBI:57540"/>
    </ligand>
</feature>
<evidence type="ECO:0000313" key="10">
    <source>
        <dbReference type="EMBL" id="TCG08453.1"/>
    </source>
</evidence>
<proteinExistence type="inferred from homology"/>
<evidence type="ECO:0000259" key="8">
    <source>
        <dbReference type="Pfam" id="PF02852"/>
    </source>
</evidence>
<feature type="domain" description="FAD/NAD(P)-binding" evidence="9">
    <location>
        <begin position="7"/>
        <end position="327"/>
    </location>
</feature>
<evidence type="ECO:0000256" key="2">
    <source>
        <dbReference type="ARBA" id="ARBA00022630"/>
    </source>
</evidence>
<organism evidence="10 11">
    <name type="scientific">Paraburkholderia steynii</name>
    <dbReference type="NCBI Taxonomy" id="1245441"/>
    <lineage>
        <taxon>Bacteria</taxon>
        <taxon>Pseudomonadati</taxon>
        <taxon>Pseudomonadota</taxon>
        <taxon>Betaproteobacteria</taxon>
        <taxon>Burkholderiales</taxon>
        <taxon>Burkholderiaceae</taxon>
        <taxon>Paraburkholderia</taxon>
    </lineage>
</organism>
<keyword evidence="3 6" id="KW-0274">FAD</keyword>
<feature type="binding site" evidence="6">
    <location>
        <position position="205"/>
    </location>
    <ligand>
        <name>NAD(+)</name>
        <dbReference type="ChEBI" id="CHEBI:57540"/>
    </ligand>
</feature>
<dbReference type="PRINTS" id="PR00411">
    <property type="entry name" value="PNDRDTASEI"/>
</dbReference>
<dbReference type="PANTHER" id="PTHR43014:SF2">
    <property type="entry name" value="MERCURIC REDUCTASE"/>
    <property type="match status" value="1"/>
</dbReference>
<dbReference type="EMBL" id="MWML01000034">
    <property type="protein sequence ID" value="TCG08453.1"/>
    <property type="molecule type" value="Genomic_DNA"/>
</dbReference>
<evidence type="ECO:0000256" key="4">
    <source>
        <dbReference type="ARBA" id="ARBA00023002"/>
    </source>
</evidence>
<dbReference type="GO" id="GO:0003955">
    <property type="term" value="F:NAD(P)H dehydrogenase (quinone) activity"/>
    <property type="evidence" value="ECO:0007669"/>
    <property type="project" value="TreeGrafter"/>
</dbReference>
<evidence type="ECO:0000313" key="11">
    <source>
        <dbReference type="Proteomes" id="UP000294200"/>
    </source>
</evidence>
<comment type="similarity">
    <text evidence="1">Belongs to the class-I pyridine nucleotide-disulfide oxidoreductase family.</text>
</comment>
<protein>
    <submittedName>
        <fullName evidence="10">Mercuric reductase</fullName>
    </submittedName>
</protein>
<evidence type="ECO:0000256" key="1">
    <source>
        <dbReference type="ARBA" id="ARBA00007532"/>
    </source>
</evidence>
<dbReference type="Pfam" id="PF07992">
    <property type="entry name" value="Pyr_redox_2"/>
    <property type="match status" value="1"/>
</dbReference>
<dbReference type="PANTHER" id="PTHR43014">
    <property type="entry name" value="MERCURIC REDUCTASE"/>
    <property type="match status" value="1"/>
</dbReference>
<dbReference type="InterPro" id="IPR016156">
    <property type="entry name" value="FAD/NAD-linked_Rdtase_dimer_sf"/>
</dbReference>
<dbReference type="AlphaFoldDB" id="A0A4R0XDG1"/>
<dbReference type="GO" id="GO:0050660">
    <property type="term" value="F:flavin adenine dinucleotide binding"/>
    <property type="evidence" value="ECO:0007669"/>
    <property type="project" value="TreeGrafter"/>
</dbReference>
<keyword evidence="11" id="KW-1185">Reference proteome</keyword>
<name>A0A4R0XDG1_9BURK</name>
<dbReference type="Gene3D" id="3.50.50.60">
    <property type="entry name" value="FAD/NAD(P)-binding domain"/>
    <property type="match status" value="2"/>
</dbReference>
<keyword evidence="6" id="KW-0520">NAD</keyword>
<dbReference type="FunFam" id="3.30.390.30:FF:000001">
    <property type="entry name" value="Dihydrolipoyl dehydrogenase"/>
    <property type="match status" value="1"/>
</dbReference>
<evidence type="ECO:0000256" key="3">
    <source>
        <dbReference type="ARBA" id="ARBA00022827"/>
    </source>
</evidence>
<accession>A0A4R0XDG1</accession>
<dbReference type="InterPro" id="IPR023753">
    <property type="entry name" value="FAD/NAD-binding_dom"/>
</dbReference>
<keyword evidence="6" id="KW-0547">Nucleotide-binding</keyword>
<dbReference type="Gene3D" id="3.30.390.30">
    <property type="match status" value="1"/>
</dbReference>
<feature type="domain" description="Pyridine nucleotide-disulphide oxidoreductase dimerisation" evidence="8">
    <location>
        <begin position="348"/>
        <end position="453"/>
    </location>
</feature>
<dbReference type="SUPFAM" id="SSF55424">
    <property type="entry name" value="FAD/NAD-linked reductases, dimerisation (C-terminal) domain"/>
    <property type="match status" value="1"/>
</dbReference>
<feature type="binding site" evidence="6">
    <location>
        <begin position="182"/>
        <end position="189"/>
    </location>
    <ligand>
        <name>NAD(+)</name>
        <dbReference type="ChEBI" id="CHEBI:57540"/>
    </ligand>
</feature>
<reference evidence="10 11" key="1">
    <citation type="submission" date="2017-02" db="EMBL/GenBank/DDBJ databases">
        <title>Paraburkholderia sophoroidis sp. nov. and Paraburkholderia steynii sp. nov. rhizobial symbionts of the fynbos legume Hypocalyptus sophoroides.</title>
        <authorList>
            <person name="Steenkamp E.T."/>
            <person name="Beukes C.W."/>
            <person name="Van Zyl E."/>
            <person name="Avontuur J."/>
            <person name="Chan W.Y."/>
            <person name="Hassen A."/>
            <person name="Palmer M."/>
            <person name="Mthombeni L."/>
            <person name="Phalane F."/>
            <person name="Sereme K."/>
            <person name="Venter S.N."/>
        </authorList>
    </citation>
    <scope>NUCLEOTIDE SEQUENCE [LARGE SCALE GENOMIC DNA]</scope>
    <source>
        <strain evidence="10 11">HC1.1ba</strain>
    </source>
</reference>
<evidence type="ECO:0000256" key="7">
    <source>
        <dbReference type="PIRSR" id="PIRSR000350-4"/>
    </source>
</evidence>
<keyword evidence="2" id="KW-0285">Flavoprotein</keyword>
<dbReference type="Proteomes" id="UP000294200">
    <property type="component" value="Unassembled WGS sequence"/>
</dbReference>
<comment type="caution">
    <text evidence="10">The sequence shown here is derived from an EMBL/GenBank/DDBJ whole genome shotgun (WGS) entry which is preliminary data.</text>
</comment>
<dbReference type="InterPro" id="IPR001100">
    <property type="entry name" value="Pyr_nuc-diS_OxRdtase"/>
</dbReference>
<feature type="disulfide bond" description="Redox-active" evidence="7">
    <location>
        <begin position="44"/>
        <end position="49"/>
    </location>
</feature>
<keyword evidence="4" id="KW-0560">Oxidoreductase</keyword>
<evidence type="ECO:0000256" key="5">
    <source>
        <dbReference type="PIRSR" id="PIRSR000350-2"/>
    </source>
</evidence>